<dbReference type="Proteomes" id="UP000075920">
    <property type="component" value="Unassembled WGS sequence"/>
</dbReference>
<dbReference type="EnsemblMetazoa" id="AMIN014590-RA">
    <property type="protein sequence ID" value="AMIN014590-PA"/>
    <property type="gene ID" value="AMIN014590"/>
</dbReference>
<reference evidence="2" key="1">
    <citation type="submission" date="2013-03" db="EMBL/GenBank/DDBJ databases">
        <title>The Genome Sequence of Anopheles minimus MINIMUS1.</title>
        <authorList>
            <consortium name="The Broad Institute Genomics Platform"/>
            <person name="Neafsey D.E."/>
            <person name="Walton C."/>
            <person name="Walker B."/>
            <person name="Young S.K."/>
            <person name="Zeng Q."/>
            <person name="Gargeya S."/>
            <person name="Fitzgerald M."/>
            <person name="Haas B."/>
            <person name="Abouelleil A."/>
            <person name="Allen A.W."/>
            <person name="Alvarado L."/>
            <person name="Arachchi H.M."/>
            <person name="Berlin A.M."/>
            <person name="Chapman S.B."/>
            <person name="Gainer-Dewar J."/>
            <person name="Goldberg J."/>
            <person name="Griggs A."/>
            <person name="Gujja S."/>
            <person name="Hansen M."/>
            <person name="Howarth C."/>
            <person name="Imamovic A."/>
            <person name="Ireland A."/>
            <person name="Larimer J."/>
            <person name="McCowan C."/>
            <person name="Murphy C."/>
            <person name="Pearson M."/>
            <person name="Poon T.W."/>
            <person name="Priest M."/>
            <person name="Roberts A."/>
            <person name="Saif S."/>
            <person name="Shea T."/>
            <person name="Sisk P."/>
            <person name="Sykes S."/>
            <person name="Wortman J."/>
            <person name="Nusbaum C."/>
            <person name="Birren B."/>
        </authorList>
    </citation>
    <scope>NUCLEOTIDE SEQUENCE [LARGE SCALE GENOMIC DNA]</scope>
    <source>
        <strain evidence="2">MINIMUS1</strain>
    </source>
</reference>
<evidence type="ECO:0000313" key="2">
    <source>
        <dbReference type="Proteomes" id="UP000075920"/>
    </source>
</evidence>
<keyword evidence="2" id="KW-1185">Reference proteome</keyword>
<organism evidence="1 2">
    <name type="scientific">Anopheles minimus</name>
    <dbReference type="NCBI Taxonomy" id="112268"/>
    <lineage>
        <taxon>Eukaryota</taxon>
        <taxon>Metazoa</taxon>
        <taxon>Ecdysozoa</taxon>
        <taxon>Arthropoda</taxon>
        <taxon>Hexapoda</taxon>
        <taxon>Insecta</taxon>
        <taxon>Pterygota</taxon>
        <taxon>Neoptera</taxon>
        <taxon>Endopterygota</taxon>
        <taxon>Diptera</taxon>
        <taxon>Nematocera</taxon>
        <taxon>Culicoidea</taxon>
        <taxon>Culicidae</taxon>
        <taxon>Anophelinae</taxon>
        <taxon>Anopheles</taxon>
    </lineage>
</organism>
<accession>A0A182WPJ2</accession>
<reference evidence="1" key="2">
    <citation type="submission" date="2020-05" db="UniProtKB">
        <authorList>
            <consortium name="EnsemblMetazoa"/>
        </authorList>
    </citation>
    <scope>IDENTIFICATION</scope>
    <source>
        <strain evidence="1">MINIMUS1</strain>
    </source>
</reference>
<protein>
    <submittedName>
        <fullName evidence="1">Uncharacterized protein</fullName>
    </submittedName>
</protein>
<dbReference type="VEuPathDB" id="VectorBase:AMIN014590"/>
<dbReference type="AlphaFoldDB" id="A0A182WPJ2"/>
<proteinExistence type="predicted"/>
<name>A0A182WPJ2_9DIPT</name>
<evidence type="ECO:0000313" key="1">
    <source>
        <dbReference type="EnsemblMetazoa" id="AMIN014590-PA"/>
    </source>
</evidence>
<sequence length="58" mass="6478">MCVESLVAALHSASAKRIAKGTNSVVCWCKHRQALDEKMNQNYRIVSNLFDTGILIEI</sequence>